<evidence type="ECO:0000313" key="2">
    <source>
        <dbReference type="EMBL" id="GFZ19683.1"/>
    </source>
</evidence>
<sequence length="254" mass="28540">MVGSDPKARQRQMVTCTTKFPLTAPTPGSRRRQHDGLATNHAIGAWHGQPPTTETATAILGTALAAVLTVPVLQLGYHRAKPPPAWTFVRTSMPNGNLDGHSQAKMVAKVVVDVKNIISERSVTKTAKSAPRELQRYQTPIAPEIEGMDPLEKFNPPKFTLYDGKSNLRSFYQLTESFVAQYVINTKAPKGVNSLLTLRKGKIKTLRNYSKRYWELYNEIEYLEELVTVNYKLRQTPNKKLWEDLMLNPPADPP</sequence>
<dbReference type="Proteomes" id="UP000585474">
    <property type="component" value="Unassembled WGS sequence"/>
</dbReference>
<feature type="region of interest" description="Disordered" evidence="1">
    <location>
        <begin position="1"/>
        <end position="34"/>
    </location>
</feature>
<reference evidence="2 3" key="1">
    <citation type="submission" date="2019-07" db="EMBL/GenBank/DDBJ databases">
        <title>De Novo Assembly of kiwifruit Actinidia rufa.</title>
        <authorList>
            <person name="Sugita-Konishi S."/>
            <person name="Sato K."/>
            <person name="Mori E."/>
            <person name="Abe Y."/>
            <person name="Kisaki G."/>
            <person name="Hamano K."/>
            <person name="Suezawa K."/>
            <person name="Otani M."/>
            <person name="Fukuda T."/>
            <person name="Manabe T."/>
            <person name="Gomi K."/>
            <person name="Tabuchi M."/>
            <person name="Akimitsu K."/>
            <person name="Kataoka I."/>
        </authorList>
    </citation>
    <scope>NUCLEOTIDE SEQUENCE [LARGE SCALE GENOMIC DNA]</scope>
    <source>
        <strain evidence="3">cv. Fuchu</strain>
    </source>
</reference>
<organism evidence="2 3">
    <name type="scientific">Actinidia rufa</name>
    <dbReference type="NCBI Taxonomy" id="165716"/>
    <lineage>
        <taxon>Eukaryota</taxon>
        <taxon>Viridiplantae</taxon>
        <taxon>Streptophyta</taxon>
        <taxon>Embryophyta</taxon>
        <taxon>Tracheophyta</taxon>
        <taxon>Spermatophyta</taxon>
        <taxon>Magnoliopsida</taxon>
        <taxon>eudicotyledons</taxon>
        <taxon>Gunneridae</taxon>
        <taxon>Pentapetalae</taxon>
        <taxon>asterids</taxon>
        <taxon>Ericales</taxon>
        <taxon>Actinidiaceae</taxon>
        <taxon>Actinidia</taxon>
    </lineage>
</organism>
<accession>A0A7J0H991</accession>
<gene>
    <name evidence="2" type="ORF">Acr_28g0003880</name>
</gene>
<comment type="caution">
    <text evidence="2">The sequence shown here is derived from an EMBL/GenBank/DDBJ whole genome shotgun (WGS) entry which is preliminary data.</text>
</comment>
<name>A0A7J0H991_9ERIC</name>
<dbReference type="OrthoDB" id="1740536at2759"/>
<proteinExistence type="predicted"/>
<dbReference type="EMBL" id="BJWL01000028">
    <property type="protein sequence ID" value="GFZ19683.1"/>
    <property type="molecule type" value="Genomic_DNA"/>
</dbReference>
<dbReference type="AlphaFoldDB" id="A0A7J0H991"/>
<keyword evidence="3" id="KW-1185">Reference proteome</keyword>
<evidence type="ECO:0000313" key="3">
    <source>
        <dbReference type="Proteomes" id="UP000585474"/>
    </source>
</evidence>
<protein>
    <submittedName>
        <fullName evidence="2">Uncharacterized protein</fullName>
    </submittedName>
</protein>
<evidence type="ECO:0000256" key="1">
    <source>
        <dbReference type="SAM" id="MobiDB-lite"/>
    </source>
</evidence>